<evidence type="ECO:0000256" key="4">
    <source>
        <dbReference type="ARBA" id="ARBA00022692"/>
    </source>
</evidence>
<evidence type="ECO:0000256" key="6">
    <source>
        <dbReference type="ARBA" id="ARBA00023136"/>
    </source>
</evidence>
<dbReference type="EMBL" id="VLTJ01000025">
    <property type="protein sequence ID" value="TSH94220.1"/>
    <property type="molecule type" value="Genomic_DNA"/>
</dbReference>
<evidence type="ECO:0000256" key="7">
    <source>
        <dbReference type="RuleBase" id="RU363032"/>
    </source>
</evidence>
<name>A0A556AMW0_9BURK</name>
<comment type="subcellular location">
    <subcellularLocation>
        <location evidence="1 7">Cell membrane</location>
        <topology evidence="1 7">Multi-pass membrane protein</topology>
    </subcellularLocation>
</comment>
<evidence type="ECO:0000256" key="2">
    <source>
        <dbReference type="ARBA" id="ARBA00022448"/>
    </source>
</evidence>
<feature type="transmembrane region" description="Helical" evidence="7">
    <location>
        <begin position="227"/>
        <end position="248"/>
    </location>
</feature>
<feature type="transmembrane region" description="Helical" evidence="7">
    <location>
        <begin position="131"/>
        <end position="153"/>
    </location>
</feature>
<dbReference type="InterPro" id="IPR035906">
    <property type="entry name" value="MetI-like_sf"/>
</dbReference>
<reference evidence="9 10" key="1">
    <citation type="submission" date="2019-07" db="EMBL/GenBank/DDBJ databases">
        <title>Qingshengfaniella alkalisoli gen. nov., sp. nov., isolated from saline soil.</title>
        <authorList>
            <person name="Xu L."/>
            <person name="Huang X.-X."/>
            <person name="Sun J.-Q."/>
        </authorList>
    </citation>
    <scope>NUCLEOTIDE SEQUENCE [LARGE SCALE GENOMIC DNA]</scope>
    <source>
        <strain evidence="9 10">DSM 27279</strain>
    </source>
</reference>
<dbReference type="Gene3D" id="1.10.3720.10">
    <property type="entry name" value="MetI-like"/>
    <property type="match status" value="1"/>
</dbReference>
<protein>
    <submittedName>
        <fullName evidence="9">ABC transporter permease</fullName>
    </submittedName>
</protein>
<dbReference type="CDD" id="cd06261">
    <property type="entry name" value="TM_PBP2"/>
    <property type="match status" value="1"/>
</dbReference>
<organism evidence="9 10">
    <name type="scientific">Verticiella sediminum</name>
    <dbReference type="NCBI Taxonomy" id="1247510"/>
    <lineage>
        <taxon>Bacteria</taxon>
        <taxon>Pseudomonadati</taxon>
        <taxon>Pseudomonadota</taxon>
        <taxon>Betaproteobacteria</taxon>
        <taxon>Burkholderiales</taxon>
        <taxon>Alcaligenaceae</taxon>
        <taxon>Verticiella</taxon>
    </lineage>
</organism>
<dbReference type="RefSeq" id="WP_143948694.1">
    <property type="nucleotide sequence ID" value="NZ_BAABMB010000006.1"/>
</dbReference>
<evidence type="ECO:0000256" key="3">
    <source>
        <dbReference type="ARBA" id="ARBA00022475"/>
    </source>
</evidence>
<sequence length="260" mass="27579">MDDTRYAVPGWMRVVLPIAGILLFLGLWQALAQLVVADAALLPTPAQIARNLRAWMDGGGFTPHLLATLYGTLGGLAIGAGLGFVLGVIVGEVRVLDRALYPMALALQAMPVVAIAPLVIVWFGIGLASKVALVAIGTFFVMFINTVAGMHAAPPELLDMGRAFGGNRWRIALAVKVRASLDYVFSGLEVCAALSFILCVVGEFLAANAGLGYYLRAASYDINAASMFAAIVVLAALASLLALAVRLAHHRAVFWKYRKQ</sequence>
<keyword evidence="3" id="KW-1003">Cell membrane</keyword>
<keyword evidence="6 7" id="KW-0472">Membrane</keyword>
<keyword evidence="10" id="KW-1185">Reference proteome</keyword>
<evidence type="ECO:0000313" key="9">
    <source>
        <dbReference type="EMBL" id="TSH94220.1"/>
    </source>
</evidence>
<dbReference type="OrthoDB" id="8138334at2"/>
<keyword evidence="5 7" id="KW-1133">Transmembrane helix</keyword>
<gene>
    <name evidence="9" type="ORF">FOZ76_13000</name>
</gene>
<evidence type="ECO:0000259" key="8">
    <source>
        <dbReference type="PROSITE" id="PS50928"/>
    </source>
</evidence>
<dbReference type="Pfam" id="PF00528">
    <property type="entry name" value="BPD_transp_1"/>
    <property type="match status" value="1"/>
</dbReference>
<dbReference type="PROSITE" id="PS50928">
    <property type="entry name" value="ABC_TM1"/>
    <property type="match status" value="1"/>
</dbReference>
<dbReference type="AlphaFoldDB" id="A0A556AMW0"/>
<dbReference type="PANTHER" id="PTHR30151:SF20">
    <property type="entry name" value="ABC TRANSPORTER PERMEASE PROTEIN HI_0355-RELATED"/>
    <property type="match status" value="1"/>
</dbReference>
<dbReference type="SUPFAM" id="SSF161098">
    <property type="entry name" value="MetI-like"/>
    <property type="match status" value="1"/>
</dbReference>
<evidence type="ECO:0000256" key="5">
    <source>
        <dbReference type="ARBA" id="ARBA00022989"/>
    </source>
</evidence>
<comment type="similarity">
    <text evidence="7">Belongs to the binding-protein-dependent transport system permease family.</text>
</comment>
<accession>A0A556AMW0</accession>
<feature type="transmembrane region" description="Helical" evidence="7">
    <location>
        <begin position="65"/>
        <end position="91"/>
    </location>
</feature>
<evidence type="ECO:0000256" key="1">
    <source>
        <dbReference type="ARBA" id="ARBA00004651"/>
    </source>
</evidence>
<feature type="domain" description="ABC transmembrane type-1" evidence="8">
    <location>
        <begin position="65"/>
        <end position="249"/>
    </location>
</feature>
<feature type="transmembrane region" description="Helical" evidence="7">
    <location>
        <begin position="103"/>
        <end position="125"/>
    </location>
</feature>
<keyword evidence="2 7" id="KW-0813">Transport</keyword>
<proteinExistence type="inferred from homology"/>
<dbReference type="GO" id="GO:0055085">
    <property type="term" value="P:transmembrane transport"/>
    <property type="evidence" value="ECO:0007669"/>
    <property type="project" value="InterPro"/>
</dbReference>
<feature type="transmembrane region" description="Helical" evidence="7">
    <location>
        <begin position="183"/>
        <end position="207"/>
    </location>
</feature>
<evidence type="ECO:0000313" key="10">
    <source>
        <dbReference type="Proteomes" id="UP000318405"/>
    </source>
</evidence>
<keyword evidence="4 7" id="KW-0812">Transmembrane</keyword>
<dbReference type="Proteomes" id="UP000318405">
    <property type="component" value="Unassembled WGS sequence"/>
</dbReference>
<comment type="caution">
    <text evidence="9">The sequence shown here is derived from an EMBL/GenBank/DDBJ whole genome shotgun (WGS) entry which is preliminary data.</text>
</comment>
<dbReference type="InterPro" id="IPR000515">
    <property type="entry name" value="MetI-like"/>
</dbReference>
<dbReference type="GO" id="GO:0005886">
    <property type="term" value="C:plasma membrane"/>
    <property type="evidence" value="ECO:0007669"/>
    <property type="project" value="UniProtKB-SubCell"/>
</dbReference>
<dbReference type="PANTHER" id="PTHR30151">
    <property type="entry name" value="ALKANE SULFONATE ABC TRANSPORTER-RELATED, MEMBRANE SUBUNIT"/>
    <property type="match status" value="1"/>
</dbReference>